<evidence type="ECO:0000313" key="2">
    <source>
        <dbReference type="Proteomes" id="UP000011529"/>
    </source>
</evidence>
<sequence>MVSSIADTIKNVQVRGCCTLDGTFTERADRFAVGGKLLVGRFNPLRRETCVDAATMIGVSRPRDLFRRPPITVLNDFSRRKSS</sequence>
<evidence type="ECO:0000313" key="1">
    <source>
        <dbReference type="EMBL" id="EMB13758.1"/>
    </source>
</evidence>
<accession>M2AW34</accession>
<name>M2AW34_9BACT</name>
<dbReference type="PATRIC" id="fig|1263867.3.peg.5794"/>
<dbReference type="EMBL" id="ANMO01000246">
    <property type="protein sequence ID" value="EMB13758.1"/>
    <property type="molecule type" value="Genomic_DNA"/>
</dbReference>
<comment type="caution">
    <text evidence="1">The sequence shown here is derived from an EMBL/GenBank/DDBJ whole genome shotgun (WGS) entry which is preliminary data.</text>
</comment>
<proteinExistence type="predicted"/>
<organism evidence="1 2">
    <name type="scientific">Rhodopirellula europaea 6C</name>
    <dbReference type="NCBI Taxonomy" id="1263867"/>
    <lineage>
        <taxon>Bacteria</taxon>
        <taxon>Pseudomonadati</taxon>
        <taxon>Planctomycetota</taxon>
        <taxon>Planctomycetia</taxon>
        <taxon>Pirellulales</taxon>
        <taxon>Pirellulaceae</taxon>
        <taxon>Rhodopirellula</taxon>
    </lineage>
</organism>
<dbReference type="AlphaFoldDB" id="M2AW34"/>
<keyword evidence="2" id="KW-1185">Reference proteome</keyword>
<dbReference type="Proteomes" id="UP000011529">
    <property type="component" value="Unassembled WGS sequence"/>
</dbReference>
<reference evidence="1" key="2">
    <citation type="journal article" date="2013" name="Mar. Genomics">
        <title>Expression of sulfatases in Rhodopirellula baltica and the diversity of sulfatases in the genus Rhodopirellula.</title>
        <authorList>
            <person name="Wegner C.E."/>
            <person name="Richter-Heitmann T."/>
            <person name="Klindworth A."/>
            <person name="Klockow C."/>
            <person name="Richter M."/>
            <person name="Achstetter T."/>
            <person name="Glockner F.O."/>
            <person name="Harder J."/>
        </authorList>
    </citation>
    <scope>NUCLEOTIDE SEQUENCE [LARGE SCALE GENOMIC DNA]</scope>
    <source>
        <strain evidence="1">6C</strain>
    </source>
</reference>
<reference evidence="1" key="1">
    <citation type="submission" date="2012-11" db="EMBL/GenBank/DDBJ databases">
        <title>Permanent draft genomes of Rhodopirellula europaea strain SH398 and 6C.</title>
        <authorList>
            <person name="Richter M."/>
            <person name="Richter-Heitmann T."/>
            <person name="Frank C."/>
            <person name="Harder J."/>
            <person name="Glockner F.O."/>
        </authorList>
    </citation>
    <scope>NUCLEOTIDE SEQUENCE</scope>
    <source>
        <strain evidence="1">6C</strain>
    </source>
</reference>
<gene>
    <name evidence="1" type="ORF">RE6C_05411</name>
</gene>
<protein>
    <submittedName>
        <fullName evidence="1">Uncharacterized protein</fullName>
    </submittedName>
</protein>